<sequence length="871" mass="96440">MDQERPMDWSPYTGAGYASGSDPGFNQHTHQELTSTYPGPHSLSTRLESKSYERPQSAELNQPTTTHQSSNPIGHRNTDSIVGMSVDPPKDVIVMQPQHYQNGTQRKISASDKNYYTEDKPKEQFKGTSGDSPAEDEELYRAPAEPVPSAPPDETTVHVYVENTGKQPFTEKSLEKSLQTWLNKNLIDERVTISSLTLNANWATVRITPSSALEVLLKQDKTDIITKDGSTTATVQFHRNRPSTSTQQKQSSISKFSMTVKASIDISGFSNEVQLALKTRFNQYLSGDLLAMTGSFEEVEKLHNNLTKVIHEAEAGLAGGGNGAAATTAPSGSVYNATKTQEDSLQRDRSFSVPLIQYRYLTQAYQKDIEQIQKINGVKIDAEVKVSIKEDLQKTFQNAQLPKANMDLIDLIQRCVGDFDYISISLKHIDEGEFMNTLKNFQTEESRLVLNVSAGRCEVFGTKQSLLAVRKAFGMEAAGHNSSVRTSGKDYRFTEKASGQSETLQMIGMDIKDPLLSDGLTMDQVYWDLMVSVFDEKITAIKKKFGVDFMNEKTLGKIKVKTRPTKGPISLENQAIGALMHLYQRVATSVMSCQLLDSTQVKEVKKTLEEISPVHHCVWAGETFGPLRLVGLPDHLSPVVKELEKRLGGPVFKTEDKQRIGNPEDYRSKIGEAKGEASGGGGAAGGAEENCPICMDVFTDKETLSCKHEFCKDCLRKSVDASGPCCPVCKDVFGKIEGDQPYGTMRVKHDRYRDLPGYSGFGTIVINYNIPGGKQTKKHPSPGKYYHGTNREAYLPDNKEGNEVLRLLGKAFDQKLIFTVGTSRTTGSNDCVTWNDIHHKTSITGGPQAFGYPDPDYLRRVKEELKAKGIK</sequence>
<dbReference type="SUPFAM" id="SSF57850">
    <property type="entry name" value="RING/U-box"/>
    <property type="match status" value="1"/>
</dbReference>
<proteinExistence type="inferred from homology"/>
<keyword evidence="4 9" id="KW-0808">Transferase</keyword>
<gene>
    <name evidence="12" type="ORF">UPYG_G00168540</name>
</gene>
<evidence type="ECO:0000256" key="1">
    <source>
        <dbReference type="ARBA" id="ARBA00000900"/>
    </source>
</evidence>
<evidence type="ECO:0000256" key="9">
    <source>
        <dbReference type="RuleBase" id="RU367105"/>
    </source>
</evidence>
<organism evidence="12 13">
    <name type="scientific">Umbra pygmaea</name>
    <name type="common">Eastern mudminnow</name>
    <dbReference type="NCBI Taxonomy" id="75934"/>
    <lineage>
        <taxon>Eukaryota</taxon>
        <taxon>Metazoa</taxon>
        <taxon>Chordata</taxon>
        <taxon>Craniata</taxon>
        <taxon>Vertebrata</taxon>
        <taxon>Euteleostomi</taxon>
        <taxon>Actinopterygii</taxon>
        <taxon>Neopterygii</taxon>
        <taxon>Teleostei</taxon>
        <taxon>Protacanthopterygii</taxon>
        <taxon>Esociformes</taxon>
        <taxon>Umbridae</taxon>
        <taxon>Umbra</taxon>
    </lineage>
</organism>
<evidence type="ECO:0000256" key="10">
    <source>
        <dbReference type="SAM" id="MobiDB-lite"/>
    </source>
</evidence>
<keyword evidence="5 9" id="KW-0479">Metal-binding</keyword>
<dbReference type="EMBL" id="JAGEUA010000005">
    <property type="protein sequence ID" value="KAL0978295.1"/>
    <property type="molecule type" value="Genomic_DNA"/>
</dbReference>
<dbReference type="PROSITE" id="PS50089">
    <property type="entry name" value="ZF_RING_2"/>
    <property type="match status" value="1"/>
</dbReference>
<evidence type="ECO:0000256" key="7">
    <source>
        <dbReference type="ARBA" id="ARBA00022833"/>
    </source>
</evidence>
<name>A0ABD0WT49_UMBPY</name>
<dbReference type="Gene3D" id="3.30.40.10">
    <property type="entry name" value="Zinc/RING finger domain, C3HC4 (zinc finger)"/>
    <property type="match status" value="1"/>
</dbReference>
<dbReference type="GO" id="GO:0061630">
    <property type="term" value="F:ubiquitin protein ligase activity"/>
    <property type="evidence" value="ECO:0007669"/>
    <property type="project" value="UniProtKB-UniRule"/>
</dbReference>
<comment type="similarity">
    <text evidence="3 9">Belongs to the Deltex family.</text>
</comment>
<evidence type="ECO:0000259" key="11">
    <source>
        <dbReference type="PROSITE" id="PS50089"/>
    </source>
</evidence>
<dbReference type="Pfam" id="PF00097">
    <property type="entry name" value="zf-C3HC4"/>
    <property type="match status" value="1"/>
</dbReference>
<evidence type="ECO:0000256" key="4">
    <source>
        <dbReference type="ARBA" id="ARBA00022679"/>
    </source>
</evidence>
<comment type="pathway">
    <text evidence="2 9">Protein modification; protein ubiquitination.</text>
</comment>
<dbReference type="PROSITE" id="PS00518">
    <property type="entry name" value="ZF_RING_1"/>
    <property type="match status" value="1"/>
</dbReference>
<dbReference type="InterPro" id="IPR039399">
    <property type="entry name" value="Deltex_C_sf"/>
</dbReference>
<evidence type="ECO:0000313" key="13">
    <source>
        <dbReference type="Proteomes" id="UP001557470"/>
    </source>
</evidence>
<evidence type="ECO:0000256" key="2">
    <source>
        <dbReference type="ARBA" id="ARBA00004906"/>
    </source>
</evidence>
<feature type="compositionally biased region" description="Polar residues" evidence="10">
    <location>
        <begin position="58"/>
        <end position="72"/>
    </location>
</feature>
<keyword evidence="7 9" id="KW-0862">Zinc</keyword>
<dbReference type="CDD" id="cd09633">
    <property type="entry name" value="Deltex_C"/>
    <property type="match status" value="1"/>
</dbReference>
<dbReference type="Gene3D" id="3.30.390.130">
    <property type="match status" value="1"/>
</dbReference>
<evidence type="ECO:0000256" key="6">
    <source>
        <dbReference type="ARBA" id="ARBA00022771"/>
    </source>
</evidence>
<keyword evidence="9" id="KW-0963">Cytoplasm</keyword>
<dbReference type="AlphaFoldDB" id="A0ABD0WT49"/>
<dbReference type="SMART" id="SM00184">
    <property type="entry name" value="RING"/>
    <property type="match status" value="1"/>
</dbReference>
<feature type="region of interest" description="Disordered" evidence="10">
    <location>
        <begin position="118"/>
        <end position="138"/>
    </location>
</feature>
<feature type="region of interest" description="Disordered" evidence="10">
    <location>
        <begin position="1"/>
        <end position="87"/>
    </location>
</feature>
<accession>A0ABD0WT49</accession>
<dbReference type="EC" id="2.3.2.27" evidence="9"/>
<keyword evidence="13" id="KW-1185">Reference proteome</keyword>
<feature type="compositionally biased region" description="Polar residues" evidence="10">
    <location>
        <begin position="24"/>
        <end position="46"/>
    </location>
</feature>
<dbReference type="PANTHER" id="PTHR12622">
    <property type="entry name" value="DELTEX-RELATED"/>
    <property type="match status" value="1"/>
</dbReference>
<comment type="catalytic activity">
    <reaction evidence="1 9">
        <text>S-ubiquitinyl-[E2 ubiquitin-conjugating enzyme]-L-cysteine + [acceptor protein]-L-lysine = [E2 ubiquitin-conjugating enzyme]-L-cysteine + N(6)-ubiquitinyl-[acceptor protein]-L-lysine.</text>
        <dbReference type="EC" id="2.3.2.27"/>
    </reaction>
</comment>
<reference evidence="12 13" key="1">
    <citation type="submission" date="2024-06" db="EMBL/GenBank/DDBJ databases">
        <authorList>
            <person name="Pan Q."/>
            <person name="Wen M."/>
            <person name="Jouanno E."/>
            <person name="Zahm M."/>
            <person name="Klopp C."/>
            <person name="Cabau C."/>
            <person name="Louis A."/>
            <person name="Berthelot C."/>
            <person name="Parey E."/>
            <person name="Roest Crollius H."/>
            <person name="Montfort J."/>
            <person name="Robinson-Rechavi M."/>
            <person name="Bouchez O."/>
            <person name="Lampietro C."/>
            <person name="Lopez Roques C."/>
            <person name="Donnadieu C."/>
            <person name="Postlethwait J."/>
            <person name="Bobe J."/>
            <person name="Verreycken H."/>
            <person name="Guiguen Y."/>
        </authorList>
    </citation>
    <scope>NUCLEOTIDE SEQUENCE [LARGE SCALE GENOMIC DNA]</scope>
    <source>
        <strain evidence="12">Up_M1</strain>
        <tissue evidence="12">Testis</tissue>
    </source>
</reference>
<feature type="domain" description="RING-type" evidence="11">
    <location>
        <begin position="691"/>
        <end position="730"/>
    </location>
</feature>
<dbReference type="GO" id="GO:0008270">
    <property type="term" value="F:zinc ion binding"/>
    <property type="evidence" value="ECO:0007669"/>
    <property type="project" value="UniProtKB-KW"/>
</dbReference>
<dbReference type="GO" id="GO:0016567">
    <property type="term" value="P:protein ubiquitination"/>
    <property type="evidence" value="ECO:0007669"/>
    <property type="project" value="UniProtKB-UniRule"/>
</dbReference>
<dbReference type="GO" id="GO:0005737">
    <property type="term" value="C:cytoplasm"/>
    <property type="evidence" value="ECO:0007669"/>
    <property type="project" value="UniProtKB-SubCell"/>
</dbReference>
<dbReference type="InterPro" id="IPR013083">
    <property type="entry name" value="Znf_RING/FYVE/PHD"/>
</dbReference>
<dbReference type="Proteomes" id="UP001557470">
    <property type="component" value="Unassembled WGS sequence"/>
</dbReference>
<dbReference type="InterPro" id="IPR018957">
    <property type="entry name" value="Znf_C3HC4_RING-type"/>
</dbReference>
<dbReference type="Pfam" id="PF18102">
    <property type="entry name" value="DTC"/>
    <property type="match status" value="1"/>
</dbReference>
<dbReference type="InterPro" id="IPR039398">
    <property type="entry name" value="Deltex_fam"/>
</dbReference>
<evidence type="ECO:0000256" key="8">
    <source>
        <dbReference type="PROSITE-ProRule" id="PRU00175"/>
    </source>
</evidence>
<protein>
    <recommendedName>
        <fullName evidence="9">E3 ubiquitin-protein ligase</fullName>
        <ecNumber evidence="9">2.3.2.27</ecNumber>
    </recommendedName>
</protein>
<comment type="subcellular location">
    <subcellularLocation>
        <location evidence="9">Cytoplasm</location>
    </subcellularLocation>
</comment>
<comment type="caution">
    <text evidence="12">The sequence shown here is derived from an EMBL/GenBank/DDBJ whole genome shotgun (WGS) entry which is preliminary data.</text>
</comment>
<evidence type="ECO:0000313" key="12">
    <source>
        <dbReference type="EMBL" id="KAL0978295.1"/>
    </source>
</evidence>
<evidence type="ECO:0000256" key="5">
    <source>
        <dbReference type="ARBA" id="ARBA00022723"/>
    </source>
</evidence>
<keyword evidence="6 8" id="KW-0863">Zinc-finger</keyword>
<dbReference type="InterPro" id="IPR039396">
    <property type="entry name" value="Deltex_C"/>
</dbReference>
<evidence type="ECO:0000256" key="3">
    <source>
        <dbReference type="ARBA" id="ARBA00009413"/>
    </source>
</evidence>
<dbReference type="InterPro" id="IPR001841">
    <property type="entry name" value="Znf_RING"/>
</dbReference>
<dbReference type="InterPro" id="IPR017907">
    <property type="entry name" value="Znf_RING_CS"/>
</dbReference>